<dbReference type="Gene3D" id="3.40.50.1820">
    <property type="entry name" value="alpha/beta hydrolase"/>
    <property type="match status" value="1"/>
</dbReference>
<feature type="domain" description="AB hydrolase-1" evidence="10">
    <location>
        <begin position="113"/>
        <end position="360"/>
    </location>
</feature>
<evidence type="ECO:0000256" key="2">
    <source>
        <dbReference type="ARBA" id="ARBA00020672"/>
    </source>
</evidence>
<feature type="active site" evidence="8">
    <location>
        <position position="220"/>
    </location>
</feature>
<evidence type="ECO:0000259" key="10">
    <source>
        <dbReference type="Pfam" id="PF12697"/>
    </source>
</evidence>
<dbReference type="InterPro" id="IPR029058">
    <property type="entry name" value="AB_hydrolase_fold"/>
</dbReference>
<proteinExistence type="inferred from homology"/>
<evidence type="ECO:0000256" key="3">
    <source>
        <dbReference type="ARBA" id="ARBA00022487"/>
    </source>
</evidence>
<keyword evidence="12" id="KW-1185">Reference proteome</keyword>
<dbReference type="PANTHER" id="PTHR14189">
    <property type="entry name" value="PROTEIN PHOSPHATASE METHYLESTERASE-1 RELATED"/>
    <property type="match status" value="1"/>
</dbReference>
<reference evidence="11 12" key="1">
    <citation type="submission" date="2023-08" db="EMBL/GenBank/DDBJ databases">
        <title>Black Yeasts Isolated from many extreme environments.</title>
        <authorList>
            <person name="Coleine C."/>
            <person name="Stajich J.E."/>
            <person name="Selbmann L."/>
        </authorList>
    </citation>
    <scope>NUCLEOTIDE SEQUENCE [LARGE SCALE GENOMIC DNA]</scope>
    <source>
        <strain evidence="11 12">CCFEE 5910</strain>
    </source>
</reference>
<dbReference type="GO" id="GO:0051723">
    <property type="term" value="F:protein methylesterase activity"/>
    <property type="evidence" value="ECO:0007669"/>
    <property type="project" value="UniProtKB-EC"/>
</dbReference>
<dbReference type="Pfam" id="PF12697">
    <property type="entry name" value="Abhydrolase_6"/>
    <property type="match status" value="1"/>
</dbReference>
<organism evidence="11 12">
    <name type="scientific">Lithohypha guttulata</name>
    <dbReference type="NCBI Taxonomy" id="1690604"/>
    <lineage>
        <taxon>Eukaryota</taxon>
        <taxon>Fungi</taxon>
        <taxon>Dikarya</taxon>
        <taxon>Ascomycota</taxon>
        <taxon>Pezizomycotina</taxon>
        <taxon>Eurotiomycetes</taxon>
        <taxon>Chaetothyriomycetidae</taxon>
        <taxon>Chaetothyriales</taxon>
        <taxon>Trichomeriaceae</taxon>
        <taxon>Lithohypha</taxon>
    </lineage>
</organism>
<keyword evidence="4 7" id="KW-0378">Hydrolase</keyword>
<protein>
    <recommendedName>
        <fullName evidence="2 7">Protein phosphatase methylesterase 1</fullName>
        <shortName evidence="7">PME-1</shortName>
        <ecNumber evidence="7">3.1.1.-</ecNumber>
    </recommendedName>
</protein>
<evidence type="ECO:0000313" key="12">
    <source>
        <dbReference type="Proteomes" id="UP001309876"/>
    </source>
</evidence>
<gene>
    <name evidence="11" type="primary">PPE1</name>
    <name evidence="11" type="ORF">LTR05_003171</name>
</gene>
<accession>A0AAN7T7Q4</accession>
<comment type="similarity">
    <text evidence="1 7">Belongs to the AB hydrolase superfamily.</text>
</comment>
<dbReference type="SUPFAM" id="SSF53474">
    <property type="entry name" value="alpha/beta-Hydrolases"/>
    <property type="match status" value="1"/>
</dbReference>
<dbReference type="InterPro" id="IPR000073">
    <property type="entry name" value="AB_hydrolase_1"/>
</dbReference>
<evidence type="ECO:0000313" key="11">
    <source>
        <dbReference type="EMBL" id="KAK5088947.1"/>
    </source>
</evidence>
<dbReference type="EMBL" id="JAVRRJ010000002">
    <property type="protein sequence ID" value="KAK5088947.1"/>
    <property type="molecule type" value="Genomic_DNA"/>
</dbReference>
<comment type="caution">
    <text evidence="11">The sequence shown here is derived from an EMBL/GenBank/DDBJ whole genome shotgun (WGS) entry which is preliminary data.</text>
</comment>
<comment type="catalytic activity">
    <reaction evidence="6">
        <text>[phosphatase 2A protein]-C-terminal L-leucine methyl ester + H2O = [phosphatase 2A protein]-C-terminal L-leucine + methanol + H(+)</text>
        <dbReference type="Rhea" id="RHEA:48548"/>
        <dbReference type="Rhea" id="RHEA-COMP:12134"/>
        <dbReference type="Rhea" id="RHEA-COMP:12135"/>
        <dbReference type="ChEBI" id="CHEBI:15377"/>
        <dbReference type="ChEBI" id="CHEBI:15378"/>
        <dbReference type="ChEBI" id="CHEBI:17790"/>
        <dbReference type="ChEBI" id="CHEBI:90516"/>
        <dbReference type="ChEBI" id="CHEBI:90517"/>
        <dbReference type="EC" id="3.1.1.89"/>
    </reaction>
</comment>
<evidence type="ECO:0000256" key="9">
    <source>
        <dbReference type="SAM" id="MobiDB-lite"/>
    </source>
</evidence>
<comment type="function">
    <text evidence="5">Demethylates proteins that have been reversibly carboxymethylated. Demethylates the phosphatase PP2A catalytic subunit.</text>
</comment>
<evidence type="ECO:0000256" key="7">
    <source>
        <dbReference type="PIRNR" id="PIRNR022950"/>
    </source>
</evidence>
<feature type="region of interest" description="Disordered" evidence="9">
    <location>
        <begin position="1"/>
        <end position="75"/>
    </location>
</feature>
<dbReference type="PANTHER" id="PTHR14189:SF0">
    <property type="entry name" value="PROTEIN PHOSPHATASE METHYLESTERASE 1"/>
    <property type="match status" value="1"/>
</dbReference>
<evidence type="ECO:0000256" key="5">
    <source>
        <dbReference type="ARBA" id="ARBA00024741"/>
    </source>
</evidence>
<evidence type="ECO:0000256" key="4">
    <source>
        <dbReference type="ARBA" id="ARBA00022801"/>
    </source>
</evidence>
<keyword evidence="3 7" id="KW-0719">Serine esterase</keyword>
<evidence type="ECO:0000256" key="6">
    <source>
        <dbReference type="ARBA" id="ARBA00049203"/>
    </source>
</evidence>
<dbReference type="InterPro" id="IPR016812">
    <property type="entry name" value="PPase_methylesterase_euk"/>
</dbReference>
<dbReference type="PIRSF" id="PIRSF022950">
    <property type="entry name" value="PPase_methylesterase_euk"/>
    <property type="match status" value="1"/>
</dbReference>
<dbReference type="AlphaFoldDB" id="A0AAN7T7Q4"/>
<name>A0AAN7T7Q4_9EURO</name>
<feature type="active site" evidence="8">
    <location>
        <position position="349"/>
    </location>
</feature>
<sequence>MSALQKQWAKSHLRDLPSSFDENEEDEAPEDTRQPNQLRNDSSSSASSTGTVVPTAEQNLFERPTTRRPESQYEPLPWQNFFEEELLLDIGNGTHVHAYFTPPSTADAPLFCFHHGAGASGLSFALLATALRTSLPEAGFLSPDCRGHGQTATTNQELDLCLETLATDLASVIVGVQQRSLWPKLPPIVLLGHSLGGAVVTELAFRRLLGSAVLGYGVLDVVEGSAIDALQSMEQYLSTRPRSFLSVISAITWHVRSRTLRNSSSARVSVPPLLKQETNDNEKLTWRTDLSATKPFWENWFTGLSSKFLSVPGAGKLLILAGTDRLDKELMIGQMQGKYQLQVFPEAGHFVHEDQPEKTAMVVADFFRRNDRSTLVLPPKVDDLIKQGKLKSAHASK</sequence>
<dbReference type="Proteomes" id="UP001309876">
    <property type="component" value="Unassembled WGS sequence"/>
</dbReference>
<evidence type="ECO:0000256" key="8">
    <source>
        <dbReference type="PIRSR" id="PIRSR022950-1"/>
    </source>
</evidence>
<dbReference type="EC" id="3.1.1.-" evidence="7"/>
<evidence type="ECO:0000256" key="1">
    <source>
        <dbReference type="ARBA" id="ARBA00008645"/>
    </source>
</evidence>
<feature type="compositionally biased region" description="Polar residues" evidence="9">
    <location>
        <begin position="49"/>
        <end position="58"/>
    </location>
</feature>
<feature type="active site" evidence="8">
    <location>
        <position position="194"/>
    </location>
</feature>